<name>A0ABN7XCG6_GIGMA</name>
<dbReference type="Pfam" id="PF07714">
    <property type="entry name" value="PK_Tyr_Ser-Thr"/>
    <property type="match status" value="1"/>
</dbReference>
<comment type="caution">
    <text evidence="2">The sequence shown here is derived from an EMBL/GenBank/DDBJ whole genome shotgun (WGS) entry which is preliminary data.</text>
</comment>
<feature type="domain" description="Protein kinase" evidence="1">
    <location>
        <begin position="1"/>
        <end position="283"/>
    </location>
</feature>
<dbReference type="InterPro" id="IPR001245">
    <property type="entry name" value="Ser-Thr/Tyr_kinase_cat_dom"/>
</dbReference>
<feature type="non-terminal residue" evidence="2">
    <location>
        <position position="283"/>
    </location>
</feature>
<dbReference type="Gene3D" id="1.10.510.10">
    <property type="entry name" value="Transferase(Phosphotransferase) domain 1"/>
    <property type="match status" value="1"/>
</dbReference>
<sequence length="283" mass="33277">TLEKLNYGIENSELEGIARSIVLLRSNVDKELSKVHIQVIDPNKLIDPRQKDFRSTVIKKFYGSVEVECKPIAGGFSHEAEFAILGKLSQSPNIIRFYGISEVDNNDVMVFEWAEHGNLKEYYTRHDIPWTRKIQIIRDICRGILFLRSVNIFHHDIRCENIFIMHNMDPKLGNFKYSRTVDALSTNLSYVAVNIVRWMAPELIKKYTDRRLDEKKYTIKSEIYSFGMLIWELCYEKIPYENLNMNEIADHVLSGKREQLSLWEFKNPIDKKIQEELTKIIDK</sequence>
<dbReference type="EMBL" id="CAJVQB010113172">
    <property type="protein sequence ID" value="CAG8852546.1"/>
    <property type="molecule type" value="Genomic_DNA"/>
</dbReference>
<accession>A0ABN7XCG6</accession>
<dbReference type="InterPro" id="IPR050167">
    <property type="entry name" value="Ser_Thr_protein_kinase"/>
</dbReference>
<dbReference type="SUPFAM" id="SSF56112">
    <property type="entry name" value="Protein kinase-like (PK-like)"/>
    <property type="match status" value="1"/>
</dbReference>
<evidence type="ECO:0000313" key="2">
    <source>
        <dbReference type="EMBL" id="CAG8852546.1"/>
    </source>
</evidence>
<reference evidence="2 3" key="1">
    <citation type="submission" date="2021-06" db="EMBL/GenBank/DDBJ databases">
        <authorList>
            <person name="Kallberg Y."/>
            <person name="Tangrot J."/>
            <person name="Rosling A."/>
        </authorList>
    </citation>
    <scope>NUCLEOTIDE SEQUENCE [LARGE SCALE GENOMIC DNA]</scope>
    <source>
        <strain evidence="2 3">120-4 pot B 10/14</strain>
    </source>
</reference>
<dbReference type="PROSITE" id="PS00109">
    <property type="entry name" value="PROTEIN_KINASE_TYR"/>
    <property type="match status" value="1"/>
</dbReference>
<dbReference type="InterPro" id="IPR000719">
    <property type="entry name" value="Prot_kinase_dom"/>
</dbReference>
<dbReference type="PROSITE" id="PS50011">
    <property type="entry name" value="PROTEIN_KINASE_DOM"/>
    <property type="match status" value="1"/>
</dbReference>
<keyword evidence="3" id="KW-1185">Reference proteome</keyword>
<dbReference type="PANTHER" id="PTHR23257">
    <property type="entry name" value="SERINE-THREONINE PROTEIN KINASE"/>
    <property type="match status" value="1"/>
</dbReference>
<dbReference type="InterPro" id="IPR008266">
    <property type="entry name" value="Tyr_kinase_AS"/>
</dbReference>
<dbReference type="InterPro" id="IPR011009">
    <property type="entry name" value="Kinase-like_dom_sf"/>
</dbReference>
<organism evidence="2 3">
    <name type="scientific">Gigaspora margarita</name>
    <dbReference type="NCBI Taxonomy" id="4874"/>
    <lineage>
        <taxon>Eukaryota</taxon>
        <taxon>Fungi</taxon>
        <taxon>Fungi incertae sedis</taxon>
        <taxon>Mucoromycota</taxon>
        <taxon>Glomeromycotina</taxon>
        <taxon>Glomeromycetes</taxon>
        <taxon>Diversisporales</taxon>
        <taxon>Gigasporaceae</taxon>
        <taxon>Gigaspora</taxon>
    </lineage>
</organism>
<proteinExistence type="predicted"/>
<evidence type="ECO:0000259" key="1">
    <source>
        <dbReference type="PROSITE" id="PS50011"/>
    </source>
</evidence>
<evidence type="ECO:0000313" key="3">
    <source>
        <dbReference type="Proteomes" id="UP000789901"/>
    </source>
</evidence>
<feature type="non-terminal residue" evidence="2">
    <location>
        <position position="1"/>
    </location>
</feature>
<protein>
    <submittedName>
        <fullName evidence="2">21943_t:CDS:1</fullName>
    </submittedName>
</protein>
<dbReference type="Proteomes" id="UP000789901">
    <property type="component" value="Unassembled WGS sequence"/>
</dbReference>
<gene>
    <name evidence="2" type="ORF">GMARGA_LOCUS41367</name>
</gene>